<feature type="domain" description="FAD/NAD(P)-binding" evidence="3">
    <location>
        <begin position="8"/>
        <end position="286"/>
    </location>
</feature>
<dbReference type="EMBL" id="QNUL01000014">
    <property type="protein sequence ID" value="REA59782.1"/>
    <property type="molecule type" value="Genomic_DNA"/>
</dbReference>
<organism evidence="4 5">
    <name type="scientific">Dyadobacter luteus</name>
    <dbReference type="NCBI Taxonomy" id="2259619"/>
    <lineage>
        <taxon>Bacteria</taxon>
        <taxon>Pseudomonadati</taxon>
        <taxon>Bacteroidota</taxon>
        <taxon>Cytophagia</taxon>
        <taxon>Cytophagales</taxon>
        <taxon>Spirosomataceae</taxon>
        <taxon>Dyadobacter</taxon>
    </lineage>
</organism>
<reference evidence="4 5" key="1">
    <citation type="submission" date="2018-07" db="EMBL/GenBank/DDBJ databases">
        <title>Dyadobacter roseus sp. nov., isolated from rose rhizosphere soil.</title>
        <authorList>
            <person name="Chen L."/>
        </authorList>
    </citation>
    <scope>NUCLEOTIDE SEQUENCE [LARGE SCALE GENOMIC DNA]</scope>
    <source>
        <strain evidence="4 5">RS19</strain>
    </source>
</reference>
<keyword evidence="5" id="KW-1185">Reference proteome</keyword>
<dbReference type="PANTHER" id="PTHR48105">
    <property type="entry name" value="THIOREDOXIN REDUCTASE 1-RELATED-RELATED"/>
    <property type="match status" value="1"/>
</dbReference>
<dbReference type="RefSeq" id="WP_115832197.1">
    <property type="nucleotide sequence ID" value="NZ_QNUL01000014.1"/>
</dbReference>
<dbReference type="InterPro" id="IPR023753">
    <property type="entry name" value="FAD/NAD-binding_dom"/>
</dbReference>
<dbReference type="InterPro" id="IPR036188">
    <property type="entry name" value="FAD/NAD-bd_sf"/>
</dbReference>
<dbReference type="PRINTS" id="PR00469">
    <property type="entry name" value="PNDRDTASEII"/>
</dbReference>
<dbReference type="Gene3D" id="3.50.50.60">
    <property type="entry name" value="FAD/NAD(P)-binding domain"/>
    <property type="match status" value="2"/>
</dbReference>
<dbReference type="InterPro" id="IPR050097">
    <property type="entry name" value="Ferredoxin-NADP_redctase_2"/>
</dbReference>
<dbReference type="OrthoDB" id="9806179at2"/>
<keyword evidence="1" id="KW-0285">Flavoprotein</keyword>
<dbReference type="Proteomes" id="UP000256373">
    <property type="component" value="Unassembled WGS sequence"/>
</dbReference>
<dbReference type="SUPFAM" id="SSF51905">
    <property type="entry name" value="FAD/NAD(P)-binding domain"/>
    <property type="match status" value="1"/>
</dbReference>
<gene>
    <name evidence="4" type="ORF">DSL64_17250</name>
</gene>
<sequence>MIENKKWDVVIVGGSYAGLAAGMSLGRAIRNVLIIDAGKPCNAQTPHSHNFLTRDGNTPAELASIAREQVLAYPTVQLFNGTAIAVSGSNGEFIVETNDGQQFETRKILFATGVRDLLPEVLGVRECWGISVIHCPYCHGYEVRNEKTGIWINGSATLEFGTLIRNWTPELTILTNGETTFDSDTSQKLNQMGITVNQARIQQVIHTNGYLSEVRFEDGSSLALKALYARFPFEQHCDIPAKLGCEITEHGYISTDHFRKTNIEGIYAAGDNTVMMRSVANAVAAGSMAGAIINKELLDVL</sequence>
<evidence type="ECO:0000256" key="2">
    <source>
        <dbReference type="ARBA" id="ARBA00023002"/>
    </source>
</evidence>
<comment type="caution">
    <text evidence="4">The sequence shown here is derived from an EMBL/GenBank/DDBJ whole genome shotgun (WGS) entry which is preliminary data.</text>
</comment>
<dbReference type="GO" id="GO:0016491">
    <property type="term" value="F:oxidoreductase activity"/>
    <property type="evidence" value="ECO:0007669"/>
    <property type="project" value="UniProtKB-KW"/>
</dbReference>
<evidence type="ECO:0000256" key="1">
    <source>
        <dbReference type="ARBA" id="ARBA00022630"/>
    </source>
</evidence>
<dbReference type="AlphaFoldDB" id="A0A3D8YA24"/>
<dbReference type="PRINTS" id="PR00368">
    <property type="entry name" value="FADPNR"/>
</dbReference>
<evidence type="ECO:0000313" key="5">
    <source>
        <dbReference type="Proteomes" id="UP000256373"/>
    </source>
</evidence>
<evidence type="ECO:0000313" key="4">
    <source>
        <dbReference type="EMBL" id="REA59782.1"/>
    </source>
</evidence>
<protein>
    <submittedName>
        <fullName evidence="4">NAD(P)/FAD-dependent oxidoreductase</fullName>
    </submittedName>
</protein>
<name>A0A3D8YA24_9BACT</name>
<dbReference type="Pfam" id="PF07992">
    <property type="entry name" value="Pyr_redox_2"/>
    <property type="match status" value="1"/>
</dbReference>
<proteinExistence type="predicted"/>
<evidence type="ECO:0000259" key="3">
    <source>
        <dbReference type="Pfam" id="PF07992"/>
    </source>
</evidence>
<accession>A0A3D8YA24</accession>
<keyword evidence="2" id="KW-0560">Oxidoreductase</keyword>